<evidence type="ECO:0000313" key="1">
    <source>
        <dbReference type="EMBL" id="KKL48788.1"/>
    </source>
</evidence>
<reference evidence="1" key="1">
    <citation type="journal article" date="2015" name="Nature">
        <title>Complex archaea that bridge the gap between prokaryotes and eukaryotes.</title>
        <authorList>
            <person name="Spang A."/>
            <person name="Saw J.H."/>
            <person name="Jorgensen S.L."/>
            <person name="Zaremba-Niedzwiedzka K."/>
            <person name="Martijn J."/>
            <person name="Lind A.E."/>
            <person name="van Eijk R."/>
            <person name="Schleper C."/>
            <person name="Guy L."/>
            <person name="Ettema T.J."/>
        </authorList>
    </citation>
    <scope>NUCLEOTIDE SEQUENCE</scope>
</reference>
<name>A0A0F9CHM8_9ZZZZ</name>
<comment type="caution">
    <text evidence="1">The sequence shown here is derived from an EMBL/GenBank/DDBJ whole genome shotgun (WGS) entry which is preliminary data.</text>
</comment>
<organism evidence="1">
    <name type="scientific">marine sediment metagenome</name>
    <dbReference type="NCBI Taxonomy" id="412755"/>
    <lineage>
        <taxon>unclassified sequences</taxon>
        <taxon>metagenomes</taxon>
        <taxon>ecological metagenomes</taxon>
    </lineage>
</organism>
<accession>A0A0F9CHM8</accession>
<dbReference type="EMBL" id="LAZR01033195">
    <property type="protein sequence ID" value="KKL48788.1"/>
    <property type="molecule type" value="Genomic_DNA"/>
</dbReference>
<sequence length="84" mass="10171">MDGKCYDVCMVSFERNRRRDMNLQGFTDEELDDWRCMSTILFGHYGTLRQNEGSSFPPCDKRRQKIVQDLIYSIWQEQKRRRGE</sequence>
<protein>
    <submittedName>
        <fullName evidence="1">Uncharacterized protein</fullName>
    </submittedName>
</protein>
<proteinExistence type="predicted"/>
<dbReference type="AlphaFoldDB" id="A0A0F9CHM8"/>
<gene>
    <name evidence="1" type="ORF">LCGC14_2322040</name>
</gene>